<evidence type="ECO:0000256" key="1">
    <source>
        <dbReference type="ARBA" id="ARBA00004123"/>
    </source>
</evidence>
<dbReference type="GO" id="GO:0006273">
    <property type="term" value="P:lagging strand elongation"/>
    <property type="evidence" value="ECO:0007669"/>
    <property type="project" value="UniProtKB-ARBA"/>
</dbReference>
<evidence type="ECO:0000259" key="10">
    <source>
        <dbReference type="Pfam" id="PF04042"/>
    </source>
</evidence>
<comment type="similarity">
    <text evidence="2">Belongs to the DNA polymerase delta/II small subunit family.</text>
</comment>
<evidence type="ECO:0000256" key="2">
    <source>
        <dbReference type="ARBA" id="ARBA00006035"/>
    </source>
</evidence>
<dbReference type="EC" id="2.7.7.7" evidence="3"/>
<dbReference type="Gene3D" id="3.60.21.50">
    <property type="match status" value="1"/>
</dbReference>
<evidence type="ECO:0000256" key="6">
    <source>
        <dbReference type="ARBA" id="ARBA00022705"/>
    </source>
</evidence>
<reference evidence="12 13" key="1">
    <citation type="submission" date="2019-07" db="EMBL/GenBank/DDBJ databases">
        <title>Genome assembly of two rare yeast pathogens: Diutina rugosa and Trichomonascus ciferrii.</title>
        <authorList>
            <person name="Mixao V."/>
            <person name="Saus E."/>
            <person name="Hansen A."/>
            <person name="Lass-Flor C."/>
            <person name="Gabaldon T."/>
        </authorList>
    </citation>
    <scope>NUCLEOTIDE SEQUENCE [LARGE SCALE GENOMIC DNA]</scope>
    <source>
        <strain evidence="12 13">CBS 613</strain>
    </source>
</reference>
<feature type="domain" description="DNA polymerase delta subunit OB-fold" evidence="11">
    <location>
        <begin position="26"/>
        <end position="171"/>
    </location>
</feature>
<dbReference type="FunFam" id="2.40.50.430:FF:000002">
    <property type="entry name" value="DNA polymerase delta subunit"/>
    <property type="match status" value="1"/>
</dbReference>
<evidence type="ECO:0000256" key="5">
    <source>
        <dbReference type="ARBA" id="ARBA00022695"/>
    </source>
</evidence>
<dbReference type="InterPro" id="IPR040663">
    <property type="entry name" value="DNA_pol_D_N"/>
</dbReference>
<comment type="catalytic activity">
    <reaction evidence="9">
        <text>DNA(n) + a 2'-deoxyribonucleoside 5'-triphosphate = DNA(n+1) + diphosphate</text>
        <dbReference type="Rhea" id="RHEA:22508"/>
        <dbReference type="Rhea" id="RHEA-COMP:17339"/>
        <dbReference type="Rhea" id="RHEA-COMP:17340"/>
        <dbReference type="ChEBI" id="CHEBI:33019"/>
        <dbReference type="ChEBI" id="CHEBI:61560"/>
        <dbReference type="ChEBI" id="CHEBI:173112"/>
        <dbReference type="EC" id="2.7.7.7"/>
    </reaction>
</comment>
<evidence type="ECO:0000259" key="11">
    <source>
        <dbReference type="Pfam" id="PF18018"/>
    </source>
</evidence>
<dbReference type="RefSeq" id="XP_034015047.1">
    <property type="nucleotide sequence ID" value="XM_034153518.1"/>
</dbReference>
<dbReference type="EMBL" id="SWFT01000005">
    <property type="protein sequence ID" value="KAA8908559.1"/>
    <property type="molecule type" value="Genomic_DNA"/>
</dbReference>
<dbReference type="GO" id="GO:0006281">
    <property type="term" value="P:DNA repair"/>
    <property type="evidence" value="ECO:0007669"/>
    <property type="project" value="UniProtKB-ARBA"/>
</dbReference>
<evidence type="ECO:0000256" key="9">
    <source>
        <dbReference type="ARBA" id="ARBA00049244"/>
    </source>
</evidence>
<dbReference type="GO" id="GO:0003887">
    <property type="term" value="F:DNA-directed DNA polymerase activity"/>
    <property type="evidence" value="ECO:0007669"/>
    <property type="project" value="UniProtKB-KW"/>
</dbReference>
<keyword evidence="6" id="KW-0235">DNA replication</keyword>
<keyword evidence="8" id="KW-0539">Nucleus</keyword>
<gene>
    <name evidence="12" type="ORF">DIURU_000102</name>
</gene>
<dbReference type="Pfam" id="PF18018">
    <property type="entry name" value="DNA_pol_D_N"/>
    <property type="match status" value="1"/>
</dbReference>
<dbReference type="PANTHER" id="PTHR10416:SF0">
    <property type="entry name" value="DNA POLYMERASE DELTA SUBUNIT 2"/>
    <property type="match status" value="1"/>
</dbReference>
<comment type="subcellular location">
    <subcellularLocation>
        <location evidence="1">Nucleus</location>
    </subcellularLocation>
</comment>
<keyword evidence="4" id="KW-0808">Transferase</keyword>
<comment type="caution">
    <text evidence="12">The sequence shown here is derived from an EMBL/GenBank/DDBJ whole genome shotgun (WGS) entry which is preliminary data.</text>
</comment>
<keyword evidence="5" id="KW-0548">Nucleotidyltransferase</keyword>
<dbReference type="InterPro" id="IPR024826">
    <property type="entry name" value="DNA_pol_delta/II_ssu"/>
</dbReference>
<name>A0A642UZM4_DIURU</name>
<dbReference type="GeneID" id="54778755"/>
<dbReference type="Pfam" id="PF04042">
    <property type="entry name" value="DNA_pol_E_B"/>
    <property type="match status" value="1"/>
</dbReference>
<evidence type="ECO:0000256" key="3">
    <source>
        <dbReference type="ARBA" id="ARBA00012417"/>
    </source>
</evidence>
<sequence>MDRTTTEVTVSPQYQLPDAGRNYNHQYFSLYGYRYQKLKPRVMKAAMAKWGDGTKDVSSDQYKGQKIVRQDKILDIRAGQVCWVVGTIFCELKNKLNIFKDVEHGVDDVLPQEPSTYTDPEVRGAVMIEDESGRVVLHGDKFFAENLLVTGCTVGILGVEVNAGVFEILDVVHPDPILPPSINDSEATQGKVLVMSGALVEGGDVASDLRLELLKQYVMGDLGDVNDAAKITSIIILGNSVAEKPIEATDDFVSTNNYGTKNISRFDPTNIAKFDRWVAQLVTSVPVMVMPGPSDPAEICMPQQPLHPSVFAKARASAGLTRLTNPQYLQLGQRTMLLTAGQTINDIQKYVAPDDAEKLGKTTSVMAATLKWQNIAPTAPDTLYCYPYVDHDPFVINDSQMAPHIYMVGNQRQFETAKGDHGELLVSVPSFKHTGEVVVIDLASGECDTVTFET</sequence>
<evidence type="ECO:0000256" key="4">
    <source>
        <dbReference type="ARBA" id="ARBA00022679"/>
    </source>
</evidence>
<dbReference type="GO" id="GO:0003677">
    <property type="term" value="F:DNA binding"/>
    <property type="evidence" value="ECO:0007669"/>
    <property type="project" value="InterPro"/>
</dbReference>
<evidence type="ECO:0000256" key="7">
    <source>
        <dbReference type="ARBA" id="ARBA00022932"/>
    </source>
</evidence>
<dbReference type="InterPro" id="IPR007185">
    <property type="entry name" value="DNA_pol_a/d/e_bsu"/>
</dbReference>
<dbReference type="Gene3D" id="2.40.50.430">
    <property type="match status" value="1"/>
</dbReference>
<dbReference type="VEuPathDB" id="FungiDB:DIURU_000102"/>
<proteinExistence type="inferred from homology"/>
<dbReference type="AlphaFoldDB" id="A0A642UZM4"/>
<dbReference type="OMA" id="HCILIGT"/>
<feature type="domain" description="DNA polymerase alpha/delta/epsilon subunit B" evidence="10">
    <location>
        <begin position="208"/>
        <end position="415"/>
    </location>
</feature>
<dbReference type="OrthoDB" id="3763at2759"/>
<keyword evidence="7" id="KW-0239">DNA-directed DNA polymerase</keyword>
<accession>A0A642UZM4</accession>
<dbReference type="GO" id="GO:0043625">
    <property type="term" value="C:delta DNA polymerase complex"/>
    <property type="evidence" value="ECO:0007669"/>
    <property type="project" value="TreeGrafter"/>
</dbReference>
<dbReference type="PANTHER" id="PTHR10416">
    <property type="entry name" value="DNA POLYMERASE DELTA SUBUNIT 2"/>
    <property type="match status" value="1"/>
</dbReference>
<dbReference type="Proteomes" id="UP000449547">
    <property type="component" value="Unassembled WGS sequence"/>
</dbReference>
<evidence type="ECO:0000313" key="13">
    <source>
        <dbReference type="Proteomes" id="UP000449547"/>
    </source>
</evidence>
<evidence type="ECO:0000256" key="8">
    <source>
        <dbReference type="ARBA" id="ARBA00023242"/>
    </source>
</evidence>
<organism evidence="12 13">
    <name type="scientific">Diutina rugosa</name>
    <name type="common">Yeast</name>
    <name type="synonym">Candida rugosa</name>
    <dbReference type="NCBI Taxonomy" id="5481"/>
    <lineage>
        <taxon>Eukaryota</taxon>
        <taxon>Fungi</taxon>
        <taxon>Dikarya</taxon>
        <taxon>Ascomycota</taxon>
        <taxon>Saccharomycotina</taxon>
        <taxon>Pichiomycetes</taxon>
        <taxon>Debaryomycetaceae</taxon>
        <taxon>Diutina</taxon>
    </lineage>
</organism>
<keyword evidence="13" id="KW-1185">Reference proteome</keyword>
<evidence type="ECO:0000313" key="12">
    <source>
        <dbReference type="EMBL" id="KAA8908559.1"/>
    </source>
</evidence>
<protein>
    <recommendedName>
        <fullName evidence="3">DNA-directed DNA polymerase</fullName>
        <ecNumber evidence="3">2.7.7.7</ecNumber>
    </recommendedName>
</protein>